<reference evidence="2 3" key="1">
    <citation type="submission" date="2014-10" db="EMBL/GenBank/DDBJ databases">
        <title>Draft genome of the hookworm Ancylostoma caninum.</title>
        <authorList>
            <person name="Mitreva M."/>
        </authorList>
    </citation>
    <scope>NUCLEOTIDE SEQUENCE [LARGE SCALE GENOMIC DNA]</scope>
    <source>
        <strain evidence="2 3">Baltimore</strain>
    </source>
</reference>
<dbReference type="AlphaFoldDB" id="A0A368FGS8"/>
<gene>
    <name evidence="2" type="ORF">ANCCAN_22796</name>
</gene>
<keyword evidence="1" id="KW-0472">Membrane</keyword>
<proteinExistence type="predicted"/>
<keyword evidence="1" id="KW-0812">Transmembrane</keyword>
<keyword evidence="1" id="KW-1133">Transmembrane helix</keyword>
<name>A0A368FGS8_ANCCA</name>
<dbReference type="EMBL" id="JOJR01001307">
    <property type="protein sequence ID" value="RCN31414.1"/>
    <property type="molecule type" value="Genomic_DNA"/>
</dbReference>
<evidence type="ECO:0000313" key="2">
    <source>
        <dbReference type="EMBL" id="RCN31414.1"/>
    </source>
</evidence>
<accession>A0A368FGS8</accession>
<evidence type="ECO:0000313" key="3">
    <source>
        <dbReference type="Proteomes" id="UP000252519"/>
    </source>
</evidence>
<protein>
    <submittedName>
        <fullName evidence="2">Uncharacterized protein</fullName>
    </submittedName>
</protein>
<dbReference type="Proteomes" id="UP000252519">
    <property type="component" value="Unassembled WGS sequence"/>
</dbReference>
<evidence type="ECO:0000256" key="1">
    <source>
        <dbReference type="SAM" id="Phobius"/>
    </source>
</evidence>
<sequence length="94" mass="10701">MTNPTLDADILLEYTNSALSYYARCLAGDFAVSSDPGKELSTSIFYDVVQALVALWTCVFSLLYSYAWRQHRKKFIMSIVSFSLDTSLFFCLKM</sequence>
<keyword evidence="3" id="KW-1185">Reference proteome</keyword>
<comment type="caution">
    <text evidence="2">The sequence shown here is derived from an EMBL/GenBank/DDBJ whole genome shotgun (WGS) entry which is preliminary data.</text>
</comment>
<feature type="transmembrane region" description="Helical" evidence="1">
    <location>
        <begin position="44"/>
        <end position="67"/>
    </location>
</feature>
<organism evidence="2 3">
    <name type="scientific">Ancylostoma caninum</name>
    <name type="common">Dog hookworm</name>
    <dbReference type="NCBI Taxonomy" id="29170"/>
    <lineage>
        <taxon>Eukaryota</taxon>
        <taxon>Metazoa</taxon>
        <taxon>Ecdysozoa</taxon>
        <taxon>Nematoda</taxon>
        <taxon>Chromadorea</taxon>
        <taxon>Rhabditida</taxon>
        <taxon>Rhabditina</taxon>
        <taxon>Rhabditomorpha</taxon>
        <taxon>Strongyloidea</taxon>
        <taxon>Ancylostomatidae</taxon>
        <taxon>Ancylostomatinae</taxon>
        <taxon>Ancylostoma</taxon>
    </lineage>
</organism>
<dbReference type="OrthoDB" id="5828753at2759"/>